<keyword evidence="1" id="KW-0812">Transmembrane</keyword>
<dbReference type="Pfam" id="PF10694">
    <property type="entry name" value="DUF2500"/>
    <property type="match status" value="1"/>
</dbReference>
<dbReference type="RefSeq" id="WP_024037129.1">
    <property type="nucleotide sequence ID" value="NZ_CACRUE010000033.1"/>
</dbReference>
<reference evidence="2" key="1">
    <citation type="submission" date="2019-11" db="EMBL/GenBank/DDBJ databases">
        <authorList>
            <person name="Feng L."/>
        </authorList>
    </citation>
    <scope>NUCLEOTIDE SEQUENCE</scope>
    <source>
        <strain evidence="2">IbartlettiiLFYP30</strain>
    </source>
</reference>
<keyword evidence="1" id="KW-1133">Transmembrane helix</keyword>
<protein>
    <recommendedName>
        <fullName evidence="3">DUF2500 domain-containing protein</fullName>
    </recommendedName>
</protein>
<gene>
    <name evidence="2" type="ORF">IBLFYP30_02438</name>
</gene>
<dbReference type="InterPro" id="IPR019635">
    <property type="entry name" value="DUF2500"/>
</dbReference>
<name>A0A6N3E2F5_9FIRM</name>
<organism evidence="2">
    <name type="scientific">Intestinibacter bartlettii</name>
    <dbReference type="NCBI Taxonomy" id="261299"/>
    <lineage>
        <taxon>Bacteria</taxon>
        <taxon>Bacillati</taxon>
        <taxon>Bacillota</taxon>
        <taxon>Clostridia</taxon>
        <taxon>Peptostreptococcales</taxon>
        <taxon>Peptostreptococcaceae</taxon>
        <taxon>Intestinibacter</taxon>
    </lineage>
</organism>
<dbReference type="EMBL" id="CACRUE010000033">
    <property type="protein sequence ID" value="VYU35260.1"/>
    <property type="molecule type" value="Genomic_DNA"/>
</dbReference>
<feature type="transmembrane region" description="Helical" evidence="1">
    <location>
        <begin position="6"/>
        <end position="26"/>
    </location>
</feature>
<proteinExistence type="predicted"/>
<dbReference type="AlphaFoldDB" id="A0A6N3E2F5"/>
<evidence type="ECO:0000313" key="2">
    <source>
        <dbReference type="EMBL" id="VYU35260.1"/>
    </source>
</evidence>
<keyword evidence="1" id="KW-0472">Membrane</keyword>
<evidence type="ECO:0000256" key="1">
    <source>
        <dbReference type="SAM" id="Phobius"/>
    </source>
</evidence>
<dbReference type="Gene3D" id="2.40.50.660">
    <property type="match status" value="1"/>
</dbReference>
<sequence length="117" mass="13550">MDNFIFNMFGMLVLFMFLVIIGGGISQWVKDNNSPRETVKARVVDKKSEVTYIQQEQNGMMTNTPQWSYYIVFEFENSNGKKVVKKMVVSGKEYKRICEGDCGDLTFQGTRYIGFEK</sequence>
<accession>A0A6N3E2F5</accession>
<evidence type="ECO:0008006" key="3">
    <source>
        <dbReference type="Google" id="ProtNLM"/>
    </source>
</evidence>